<feature type="compositionally biased region" description="Gly residues" evidence="3">
    <location>
        <begin position="492"/>
        <end position="532"/>
    </location>
</feature>
<feature type="region of interest" description="Disordered" evidence="3">
    <location>
        <begin position="487"/>
        <end position="532"/>
    </location>
</feature>
<dbReference type="Pfam" id="PF00787">
    <property type="entry name" value="PX"/>
    <property type="match status" value="1"/>
</dbReference>
<dbReference type="InterPro" id="IPR003114">
    <property type="entry name" value="Phox_assoc"/>
</dbReference>
<evidence type="ECO:0000259" key="7">
    <source>
        <dbReference type="PROSITE" id="PS51207"/>
    </source>
</evidence>
<dbReference type="CDD" id="cd06876">
    <property type="entry name" value="PX_MDM1p"/>
    <property type="match status" value="1"/>
</dbReference>
<dbReference type="PANTHER" id="PTHR22775">
    <property type="entry name" value="SORTING NEXIN"/>
    <property type="match status" value="1"/>
</dbReference>
<feature type="region of interest" description="Disordered" evidence="3">
    <location>
        <begin position="433"/>
        <end position="458"/>
    </location>
</feature>
<dbReference type="Pfam" id="PF08628">
    <property type="entry name" value="Nexin_C"/>
    <property type="match status" value="1"/>
</dbReference>
<dbReference type="Proteomes" id="UP001642406">
    <property type="component" value="Unassembled WGS sequence"/>
</dbReference>
<keyword evidence="4" id="KW-1133">Transmembrane helix</keyword>
<feature type="compositionally biased region" description="Low complexity" evidence="3">
    <location>
        <begin position="944"/>
        <end position="957"/>
    </location>
</feature>
<feature type="compositionally biased region" description="Polar residues" evidence="3">
    <location>
        <begin position="958"/>
        <end position="968"/>
    </location>
</feature>
<dbReference type="PANTHER" id="PTHR22775:SF3">
    <property type="entry name" value="SORTING NEXIN-13"/>
    <property type="match status" value="1"/>
</dbReference>
<feature type="region of interest" description="Disordered" evidence="3">
    <location>
        <begin position="362"/>
        <end position="403"/>
    </location>
</feature>
<dbReference type="PROSITE" id="PS50132">
    <property type="entry name" value="RGS"/>
    <property type="match status" value="1"/>
</dbReference>
<dbReference type="EMBL" id="CAWUHC010000057">
    <property type="protein sequence ID" value="CAK7226107.1"/>
    <property type="molecule type" value="Genomic_DNA"/>
</dbReference>
<evidence type="ECO:0000259" key="5">
    <source>
        <dbReference type="PROSITE" id="PS50132"/>
    </source>
</evidence>
<feature type="domain" description="PX" evidence="6">
    <location>
        <begin position="1157"/>
        <end position="1285"/>
    </location>
</feature>
<accession>A0ABP0C294</accession>
<keyword evidence="4" id="KW-0472">Membrane</keyword>
<protein>
    <submittedName>
        <fullName evidence="8">tRNA (Guanine-N(7)-)-methyltransferase (tRNA(m7G46)-methyltransferase)</fullName>
    </submittedName>
</protein>
<proteinExistence type="inferred from homology"/>
<evidence type="ECO:0000313" key="8">
    <source>
        <dbReference type="EMBL" id="CAK7226107.1"/>
    </source>
</evidence>
<comment type="caution">
    <text evidence="8">The sequence shown here is derived from an EMBL/GenBank/DDBJ whole genome shotgun (WGS) entry which is preliminary data.</text>
</comment>
<sequence>MALRARDALLAGVAGFVAWGYATHWFPAIRFAGHGIMAGALLSCAGLLAFVVSVQIPIYASFPDEASGTPAAASPSAAALTKAKVTATTLSSTRRAPTVAFVSPEHWARERAALRARLVYRPAPLYPPMPRVSAALDTLLAGILRENVRSWYSHISQPGPLQDQTFPNDVDATIRVALGNLRDRLLAVDDIVEVLTSRLVPLLTAHFHDFNEAERAVRGRKLNRSITESDELDLAIASRYRELREARAQAAGKANTSSGLHPAAQLSYSEANTRSVQQDYLRRLVGDRLLPQLLPAKFLASRPVAALVREIVACAVLYPLLQMLADPDTYNQLMENYGRTMLQDRSTVRRLRAALDQHASSSGAVLGGGGRSSSPSLEGGAASGGGATRNGAPPPAFPRLAPGDSERRFERFVRAVRKVNNLSDARRFRSEVASQLKRDSQQQIQDLHSGGGGGASNPEMTVYLRRLEMSKRLLDQKVQYLAAGGDSRHGTLNGGGNSGVAGSGPGGSGLDSSGGPGTPSGGPGGSRGGVGGVGPVAVVPTVSRLETASLADLLRDASGLSYFMEYMDRQRLMPLVQFWLVVDGFRNPLEEEDEDDDDSKGDDHDDAALPASAKQPWTDADRLDIAQIDQAYLARPELHISAASRQTVRIFLEAGAKATPEQYYRARRAVLRSQVAVLNEMKAKHFQSFKKSDLFYKCLAAEEAAQQRQVRASVTIERAASPLTSSVPTMSSTTSTGTTAGAANSKPLPPNPANRLLRGAHPASGGGAGTGSGPAKRAGSATDLRATATTATTTQSSLFGQDEPLFGRRSLDGGSSNSSNINNANASTALFGDDDDFFSSPKAGTARNGNLSNSTGNLAAPANDPMADSVQSLGGGDPNVPDTKVVQAVEQALTTIMEDKRPTTAEDLRASLFGDEDGGSSVGADGGGTDRGSIFSGIDVDGNGKPSSGSGPVRRGSTPNPSAGQTQGHVHPNPHAHALLLHGDNSGKPSLASLGLVSAASRIGVFEDDDLFGDDQAKYLSDDEGDGGSDLAGSGLLEGPGGSGGGGGGGGSKDKDASGTAGGDGGDSDEEGVHEAAPGDLGLVEAIAALSDDIDRLGAQDAVVDSLLKKAELTNNTAELRILRKSKASLQREIRRKELQRQQYALQETDNSLYGRATVRLTSVQSGREEDTGKEYAQYVIEVQRVSDISGVSATENGGPAIVTWTVVRRYSAFWALHQRLRGRYPSVRALDFPRRRVVLNKLQGDFLQKRRVALERYLRALLLLPDVCRSRELRAFLSQRVISNAAHAVGAGSSGFPSSAAAAAAAADAANLDADRRDVISRLYDSVADGMEDILGSIPVLDQLSTAGQNLIAAAASQLGGGAASSSQSASAQNAAAAAAAASAASAEAAAELAAATSAIPEESAPFVKPICDIFLEIFELNRSNNWLRGRAVVVVLHQLLGGTIERKLRENVRTLLQEEEALLRYLGLVQDALFPADGVKRPPRTPAQKARTRTEAGLMLATLVPDLAGSVVGRVNAQAASRRIFATFNNSRLNAHLAFTILDEAIDVLFTEA</sequence>
<feature type="compositionally biased region" description="Gly residues" evidence="3">
    <location>
        <begin position="1036"/>
        <end position="1051"/>
    </location>
</feature>
<feature type="region of interest" description="Disordered" evidence="3">
    <location>
        <begin position="1016"/>
        <end position="1075"/>
    </location>
</feature>
<feature type="compositionally biased region" description="Gly residues" evidence="3">
    <location>
        <begin position="920"/>
        <end position="930"/>
    </location>
</feature>
<evidence type="ECO:0000256" key="4">
    <source>
        <dbReference type="SAM" id="Phobius"/>
    </source>
</evidence>
<dbReference type="InterPro" id="IPR036871">
    <property type="entry name" value="PX_dom_sf"/>
</dbReference>
<dbReference type="Pfam" id="PF00615">
    <property type="entry name" value="RGS"/>
    <property type="match status" value="1"/>
</dbReference>
<dbReference type="InterPro" id="IPR036305">
    <property type="entry name" value="RGS_sf"/>
</dbReference>
<keyword evidence="9" id="KW-1185">Reference proteome</keyword>
<feature type="region of interest" description="Disordered" evidence="3">
    <location>
        <begin position="722"/>
        <end position="820"/>
    </location>
</feature>
<dbReference type="SMART" id="SM00312">
    <property type="entry name" value="PX"/>
    <property type="match status" value="1"/>
</dbReference>
<feature type="region of interest" description="Disordered" evidence="3">
    <location>
        <begin position="911"/>
        <end position="984"/>
    </location>
</feature>
<feature type="coiled-coil region" evidence="2">
    <location>
        <begin position="1113"/>
        <end position="1147"/>
    </location>
</feature>
<reference evidence="8 9" key="1">
    <citation type="submission" date="2024-01" db="EMBL/GenBank/DDBJ databases">
        <authorList>
            <person name="Allen C."/>
            <person name="Tagirdzhanova G."/>
        </authorList>
    </citation>
    <scope>NUCLEOTIDE SEQUENCE [LARGE SCALE GENOMIC DNA]</scope>
</reference>
<feature type="domain" description="PXA" evidence="7">
    <location>
        <begin position="129"/>
        <end position="342"/>
    </location>
</feature>
<keyword evidence="4" id="KW-0812">Transmembrane</keyword>
<feature type="transmembrane region" description="Helical" evidence="4">
    <location>
        <begin position="36"/>
        <end position="60"/>
    </location>
</feature>
<evidence type="ECO:0000256" key="3">
    <source>
        <dbReference type="SAM" id="MobiDB-lite"/>
    </source>
</evidence>
<dbReference type="SUPFAM" id="SSF48097">
    <property type="entry name" value="Regulator of G-protein signaling, RGS"/>
    <property type="match status" value="1"/>
</dbReference>
<feature type="compositionally biased region" description="Polar residues" evidence="3">
    <location>
        <begin position="847"/>
        <end position="857"/>
    </location>
</feature>
<gene>
    <name evidence="8" type="primary">TRM8_2</name>
    <name evidence="8" type="ORF">SBRCBS47491_006116</name>
</gene>
<feature type="region of interest" description="Disordered" evidence="3">
    <location>
        <begin position="590"/>
        <end position="613"/>
    </location>
</feature>
<dbReference type="Pfam" id="PF02194">
    <property type="entry name" value="PXA"/>
    <property type="match status" value="1"/>
</dbReference>
<dbReference type="InterPro" id="IPR044926">
    <property type="entry name" value="RGS_subdomain_2"/>
</dbReference>
<feature type="domain" description="RGS" evidence="5">
    <location>
        <begin position="549"/>
        <end position="699"/>
    </location>
</feature>
<dbReference type="InterPro" id="IPR016137">
    <property type="entry name" value="RGS"/>
</dbReference>
<dbReference type="SMART" id="SM00315">
    <property type="entry name" value="RGS"/>
    <property type="match status" value="1"/>
</dbReference>
<feature type="compositionally biased region" description="Low complexity" evidence="3">
    <location>
        <begin position="753"/>
        <end position="763"/>
    </location>
</feature>
<feature type="region of interest" description="Disordered" evidence="3">
    <location>
        <begin position="841"/>
        <end position="882"/>
    </location>
</feature>
<dbReference type="SMART" id="SM00313">
    <property type="entry name" value="PXA"/>
    <property type="match status" value="1"/>
</dbReference>
<keyword evidence="2" id="KW-0175">Coiled coil</keyword>
<evidence type="ECO:0000313" key="9">
    <source>
        <dbReference type="Proteomes" id="UP001642406"/>
    </source>
</evidence>
<evidence type="ECO:0000259" key="6">
    <source>
        <dbReference type="PROSITE" id="PS50195"/>
    </source>
</evidence>
<dbReference type="PROSITE" id="PS51207">
    <property type="entry name" value="PXA"/>
    <property type="match status" value="1"/>
</dbReference>
<dbReference type="PROSITE" id="PS50195">
    <property type="entry name" value="PX"/>
    <property type="match status" value="1"/>
</dbReference>
<evidence type="ECO:0000256" key="1">
    <source>
        <dbReference type="ARBA" id="ARBA00010883"/>
    </source>
</evidence>
<name>A0ABP0C294_9PEZI</name>
<feature type="compositionally biased region" description="Acidic residues" evidence="3">
    <location>
        <begin position="590"/>
        <end position="600"/>
    </location>
</feature>
<comment type="similarity">
    <text evidence="1">Belongs to the sorting nexin family.</text>
</comment>
<dbReference type="InterPro" id="IPR013937">
    <property type="entry name" value="Sorting_nexin_C"/>
</dbReference>
<dbReference type="SUPFAM" id="SSF64268">
    <property type="entry name" value="PX domain"/>
    <property type="match status" value="1"/>
</dbReference>
<evidence type="ECO:0000256" key="2">
    <source>
        <dbReference type="SAM" id="Coils"/>
    </source>
</evidence>
<dbReference type="InterPro" id="IPR001683">
    <property type="entry name" value="PX_dom"/>
</dbReference>
<feature type="compositionally biased region" description="Low complexity" evidence="3">
    <location>
        <begin position="722"/>
        <end position="745"/>
    </location>
</feature>
<organism evidence="8 9">
    <name type="scientific">Sporothrix bragantina</name>
    <dbReference type="NCBI Taxonomy" id="671064"/>
    <lineage>
        <taxon>Eukaryota</taxon>
        <taxon>Fungi</taxon>
        <taxon>Dikarya</taxon>
        <taxon>Ascomycota</taxon>
        <taxon>Pezizomycotina</taxon>
        <taxon>Sordariomycetes</taxon>
        <taxon>Sordariomycetidae</taxon>
        <taxon>Ophiostomatales</taxon>
        <taxon>Ophiostomataceae</taxon>
        <taxon>Sporothrix</taxon>
    </lineage>
</organism>
<dbReference type="Gene3D" id="3.30.1520.10">
    <property type="entry name" value="Phox-like domain"/>
    <property type="match status" value="1"/>
</dbReference>
<dbReference type="Gene3D" id="1.10.167.10">
    <property type="entry name" value="Regulator of G-protein Signalling 4, domain 2"/>
    <property type="match status" value="1"/>
</dbReference>